<keyword evidence="2" id="KW-0949">S-adenosyl-L-methionine</keyword>
<keyword evidence="4" id="KW-0408">Iron</keyword>
<dbReference type="GO" id="GO:0051536">
    <property type="term" value="F:iron-sulfur cluster binding"/>
    <property type="evidence" value="ECO:0007669"/>
    <property type="project" value="UniProtKB-KW"/>
</dbReference>
<dbReference type="Proteomes" id="UP000005258">
    <property type="component" value="Chromosome"/>
</dbReference>
<dbReference type="Pfam" id="PF04055">
    <property type="entry name" value="Radical_SAM"/>
    <property type="match status" value="1"/>
</dbReference>
<feature type="domain" description="Radical SAM core" evidence="6">
    <location>
        <begin position="275"/>
        <end position="450"/>
    </location>
</feature>
<dbReference type="SUPFAM" id="SSF102114">
    <property type="entry name" value="Radical SAM enzymes"/>
    <property type="match status" value="1"/>
</dbReference>
<evidence type="ECO:0000256" key="4">
    <source>
        <dbReference type="ARBA" id="ARBA00023004"/>
    </source>
</evidence>
<keyword evidence="3" id="KW-0479">Metal-binding</keyword>
<evidence type="ECO:0000256" key="3">
    <source>
        <dbReference type="ARBA" id="ARBA00022723"/>
    </source>
</evidence>
<organism evidence="7 8">
    <name type="scientific">Tistrella mobilis (strain KA081020-065)</name>
    <dbReference type="NCBI Taxonomy" id="1110502"/>
    <lineage>
        <taxon>Bacteria</taxon>
        <taxon>Pseudomonadati</taxon>
        <taxon>Pseudomonadota</taxon>
        <taxon>Alphaproteobacteria</taxon>
        <taxon>Geminicoccales</taxon>
        <taxon>Geminicoccaceae</taxon>
        <taxon>Tistrella</taxon>
    </lineage>
</organism>
<dbReference type="SFLD" id="SFLDS00029">
    <property type="entry name" value="Radical_SAM"/>
    <property type="match status" value="1"/>
</dbReference>
<dbReference type="InterPro" id="IPR030973">
    <property type="entry name" value="CHP04434"/>
</dbReference>
<dbReference type="InterPro" id="IPR058240">
    <property type="entry name" value="rSAM_sf"/>
</dbReference>
<evidence type="ECO:0000256" key="2">
    <source>
        <dbReference type="ARBA" id="ARBA00022691"/>
    </source>
</evidence>
<comment type="cofactor">
    <cofactor evidence="1">
        <name>[4Fe-4S] cluster</name>
        <dbReference type="ChEBI" id="CHEBI:49883"/>
    </cofactor>
</comment>
<dbReference type="EMBL" id="CP003236">
    <property type="protein sequence ID" value="AFK54721.1"/>
    <property type="molecule type" value="Genomic_DNA"/>
</dbReference>
<name>I3TPN3_TISMK</name>
<dbReference type="GO" id="GO:0005829">
    <property type="term" value="C:cytosol"/>
    <property type="evidence" value="ECO:0007669"/>
    <property type="project" value="TreeGrafter"/>
</dbReference>
<accession>I3TPN3</accession>
<dbReference type="eggNOG" id="COG1032">
    <property type="taxonomic scope" value="Bacteria"/>
</dbReference>
<protein>
    <submittedName>
        <fullName evidence="7">Biotin synthase 1</fullName>
    </submittedName>
</protein>
<proteinExistence type="predicted"/>
<dbReference type="STRING" id="1110502.TMO_2883"/>
<dbReference type="SFLD" id="SFLDG01082">
    <property type="entry name" value="B12-binding_domain_containing"/>
    <property type="match status" value="1"/>
</dbReference>
<dbReference type="GO" id="GO:0003824">
    <property type="term" value="F:catalytic activity"/>
    <property type="evidence" value="ECO:0007669"/>
    <property type="project" value="InterPro"/>
</dbReference>
<keyword evidence="8" id="KW-1185">Reference proteome</keyword>
<dbReference type="NCBIfam" id="TIGR04434">
    <property type="entry name" value="rSAM_Pput_1520"/>
    <property type="match status" value="1"/>
</dbReference>
<evidence type="ECO:0000256" key="1">
    <source>
        <dbReference type="ARBA" id="ARBA00001966"/>
    </source>
</evidence>
<reference evidence="7 8" key="1">
    <citation type="journal article" date="2012" name="J. Am. Chem. Soc.">
        <title>Bacterial biosynthesis and maturation of the didemnin anti-cancer agents.</title>
        <authorList>
            <person name="Xu Y."/>
            <person name="Kersten R.D."/>
            <person name="Nam S.J."/>
            <person name="Lu L."/>
            <person name="Al-Suwailem A.M."/>
            <person name="Zheng H."/>
            <person name="Fenical W."/>
            <person name="Dorrestein P.C."/>
            <person name="Moore B.S."/>
            <person name="Qian P.Y."/>
        </authorList>
    </citation>
    <scope>NUCLEOTIDE SEQUENCE [LARGE SCALE GENOMIC DNA]</scope>
    <source>
        <strain evidence="7 8">KA081020-065</strain>
    </source>
</reference>
<dbReference type="InterPro" id="IPR007197">
    <property type="entry name" value="rSAM"/>
</dbReference>
<dbReference type="Gene3D" id="3.20.20.70">
    <property type="entry name" value="Aldolase class I"/>
    <property type="match status" value="1"/>
</dbReference>
<dbReference type="InterPro" id="IPR013785">
    <property type="entry name" value="Aldolase_TIM"/>
</dbReference>
<keyword evidence="5" id="KW-0411">Iron-sulfur</keyword>
<evidence type="ECO:0000313" key="7">
    <source>
        <dbReference type="EMBL" id="AFK54721.1"/>
    </source>
</evidence>
<dbReference type="GO" id="GO:0046872">
    <property type="term" value="F:metal ion binding"/>
    <property type="evidence" value="ECO:0007669"/>
    <property type="project" value="UniProtKB-KW"/>
</dbReference>
<dbReference type="PATRIC" id="fig|1110502.3.peg.2956"/>
<evidence type="ECO:0000256" key="5">
    <source>
        <dbReference type="ARBA" id="ARBA00023014"/>
    </source>
</evidence>
<dbReference type="AlphaFoldDB" id="I3TPN3"/>
<dbReference type="HOGENOM" id="CLU_037425_0_0_5"/>
<gene>
    <name evidence="7" type="ordered locus">TMO_2883</name>
</gene>
<dbReference type="InterPro" id="IPR051198">
    <property type="entry name" value="BchE-like"/>
</dbReference>
<evidence type="ECO:0000313" key="8">
    <source>
        <dbReference type="Proteomes" id="UP000005258"/>
    </source>
</evidence>
<dbReference type="PANTHER" id="PTHR43409">
    <property type="entry name" value="ANAEROBIC MAGNESIUM-PROTOPORPHYRIN IX MONOMETHYL ESTER CYCLASE-RELATED"/>
    <property type="match status" value="1"/>
</dbReference>
<sequence length="544" mass="58111">MRHHSSNRESTMTLRAVAVSAPDWVAGAKDDRALNSRDAASLYNACRVAAAEAAAGRGAWGASNWAAADPRAARAAARASTLLMYSMDDMPAFRALIERQRPNLLLIGAMSLCLPGAVACAREAREILGDRVAIVLGGRHASETVWLPDRSDRRAATLGRHAGAPLELIHAGRLPAVFDAVAMGDGEYLIAALGRAVEAAVRRSLHPAALFHEIDPATPGDWILGLDDRGRPGYLVSRGVAMNQMALPSPARTFGVSASFGVFGGRMTAHVFSDIGRGCVYDCNFCSERVSATGGVRDLANSADRLHGQLAAACRTIAEDWPGRRASAFCEDSVLLGGATRLIDRFCDLMDRQPLDIRFGGQLTIDQILTRPAEVARLARAGLSYVFIGVETLSPEEIGGMSKDVGRKRASWTDRMHRAFDVLGEAGIDCGCAVLFGLGERHESRLALLDTLDRFRLSHGAPDPISLNWAVQHPLCGEDGGAGYDYVDWGTPEGPYLDLFHNFGEASLRYPLPQVGAPRLAEVAEVVAAADAVRGRPLGGRLAS</sequence>
<dbReference type="KEGG" id="tmo:TMO_2883"/>
<dbReference type="PANTHER" id="PTHR43409:SF7">
    <property type="entry name" value="BLL1977 PROTEIN"/>
    <property type="match status" value="1"/>
</dbReference>
<evidence type="ECO:0000259" key="6">
    <source>
        <dbReference type="Pfam" id="PF04055"/>
    </source>
</evidence>